<protein>
    <submittedName>
        <fullName evidence="6">(African queen) hypothetical protein</fullName>
    </submittedName>
</protein>
<evidence type="ECO:0000256" key="1">
    <source>
        <dbReference type="ARBA" id="ARBA00009500"/>
    </source>
</evidence>
<dbReference type="PANTHER" id="PTHR11461:SF211">
    <property type="entry name" value="GH10112P-RELATED"/>
    <property type="match status" value="1"/>
</dbReference>
<accession>A0A8J2VYR6</accession>
<dbReference type="SUPFAM" id="SSF56574">
    <property type="entry name" value="Serpins"/>
    <property type="match status" value="2"/>
</dbReference>
<evidence type="ECO:0000256" key="2">
    <source>
        <dbReference type="ARBA" id="ARBA00022690"/>
    </source>
</evidence>
<proteinExistence type="inferred from homology"/>
<evidence type="ECO:0000313" key="7">
    <source>
        <dbReference type="Proteomes" id="UP000789524"/>
    </source>
</evidence>
<name>A0A8J2VYR6_9NEOP</name>
<dbReference type="InterPro" id="IPR023795">
    <property type="entry name" value="Serpin_CS"/>
</dbReference>
<keyword evidence="3" id="KW-0722">Serine protease inhibitor</keyword>
<organism evidence="6 7">
    <name type="scientific">Danaus chrysippus</name>
    <name type="common">African queen</name>
    <dbReference type="NCBI Taxonomy" id="151541"/>
    <lineage>
        <taxon>Eukaryota</taxon>
        <taxon>Metazoa</taxon>
        <taxon>Ecdysozoa</taxon>
        <taxon>Arthropoda</taxon>
        <taxon>Hexapoda</taxon>
        <taxon>Insecta</taxon>
        <taxon>Pterygota</taxon>
        <taxon>Neoptera</taxon>
        <taxon>Endopterygota</taxon>
        <taxon>Lepidoptera</taxon>
        <taxon>Glossata</taxon>
        <taxon>Ditrysia</taxon>
        <taxon>Papilionoidea</taxon>
        <taxon>Nymphalidae</taxon>
        <taxon>Danainae</taxon>
        <taxon>Danaini</taxon>
        <taxon>Danaina</taxon>
        <taxon>Danaus</taxon>
        <taxon>Anosia</taxon>
    </lineage>
</organism>
<dbReference type="AlphaFoldDB" id="A0A8J2VYR6"/>
<dbReference type="Gene3D" id="3.30.497.10">
    <property type="entry name" value="Antithrombin, subunit I, domain 2"/>
    <property type="match status" value="2"/>
</dbReference>
<comment type="similarity">
    <text evidence="1 4">Belongs to the serpin family.</text>
</comment>
<dbReference type="InterPro" id="IPR042178">
    <property type="entry name" value="Serpin_sf_1"/>
</dbReference>
<sequence length="730" mass="81393">MAKANERSLDEILLDSDDKFTSKMFTEVVKAQPGKSVVLSAFSVLPPLAQLALASVGESHDELLNAIEMPNDNVTKAVFSKAKTDLRSEKGVTLKMASKVYVAENYELNNDFADLSRDVFGSEVANIDFSKKENAAKKINRWVEDHTNNRIKDLVDPTSLDGDTKAVLVNAIYFKGAWKIPFDKESTTDRDFHVSKENVVKVPTMYNSDTFYYIDSKELDAQVLELKYEGGDSALYVVLPHEVDGINKLEEKLRDPSLLDSVISTMSASEVEVYLPKFKIETTIELKEVLEKMNVRRLFSVGEARLDNLVKSVSDLYINDAKQKAFIEVNEEGAEAAAANVFSLAIMATAKERSLDEILLDSDNKFTSKMFTEVVKAQPGKSVVLSAFSVLPPLAQLALASVGESHDELLNAIEMPNDNVTKAVFSKAKTDLRSEKGLTLKMASKVYVAENYELNNDFADLSRDVFGSEVANIDFSKQENAAKKINRWVEEHTNNRIKDLVDPTSLDGDTKAVLVNAIYFKGAWKIPFDKESTTDRDFHVSKENVVKVPTMYNLDTFYYIDSKELDAQVLELKYEGGDSALYVVLPHEVDGINKLEEKLRDPSLLDSVISTMSASEVEVYLPKFKIETTIELREVLENMNVRRLFSFGEARLDNLVKSVGNLYINDAKQKAFIEVNEEGAEAAAANEFVISGSSLVIDEPPKPVFDADRPFVFVVKKSNLPLFTGVYAGN</sequence>
<evidence type="ECO:0000256" key="3">
    <source>
        <dbReference type="ARBA" id="ARBA00022900"/>
    </source>
</evidence>
<dbReference type="PANTHER" id="PTHR11461">
    <property type="entry name" value="SERINE PROTEASE INHIBITOR, SERPIN"/>
    <property type="match status" value="1"/>
</dbReference>
<reference evidence="6" key="1">
    <citation type="submission" date="2021-09" db="EMBL/GenBank/DDBJ databases">
        <authorList>
            <person name="Martin H S."/>
        </authorList>
    </citation>
    <scope>NUCLEOTIDE SEQUENCE</scope>
</reference>
<dbReference type="OrthoDB" id="671595at2759"/>
<evidence type="ECO:0000256" key="4">
    <source>
        <dbReference type="RuleBase" id="RU000411"/>
    </source>
</evidence>
<evidence type="ECO:0000313" key="6">
    <source>
        <dbReference type="EMBL" id="CAG9560274.1"/>
    </source>
</evidence>
<keyword evidence="2" id="KW-0646">Protease inhibitor</keyword>
<dbReference type="Pfam" id="PF00079">
    <property type="entry name" value="Serpin"/>
    <property type="match status" value="2"/>
</dbReference>
<feature type="domain" description="Serpin" evidence="5">
    <location>
        <begin position="370"/>
        <end position="730"/>
    </location>
</feature>
<dbReference type="Proteomes" id="UP000789524">
    <property type="component" value="Unassembled WGS sequence"/>
</dbReference>
<dbReference type="InterPro" id="IPR042185">
    <property type="entry name" value="Serpin_sf_2"/>
</dbReference>
<dbReference type="InterPro" id="IPR000215">
    <property type="entry name" value="Serpin_fam"/>
</dbReference>
<evidence type="ECO:0000259" key="5">
    <source>
        <dbReference type="SMART" id="SM00093"/>
    </source>
</evidence>
<dbReference type="PROSITE" id="PS00284">
    <property type="entry name" value="SERPIN"/>
    <property type="match status" value="1"/>
</dbReference>
<dbReference type="Gene3D" id="2.30.39.10">
    <property type="entry name" value="Alpha-1-antitrypsin, domain 1"/>
    <property type="match status" value="2"/>
</dbReference>
<dbReference type="GO" id="GO:0005615">
    <property type="term" value="C:extracellular space"/>
    <property type="evidence" value="ECO:0007669"/>
    <property type="project" value="InterPro"/>
</dbReference>
<dbReference type="EMBL" id="CAKASE010000045">
    <property type="protein sequence ID" value="CAG9560274.1"/>
    <property type="molecule type" value="Genomic_DNA"/>
</dbReference>
<gene>
    <name evidence="6" type="ORF">DCHRY22_LOCUS1966</name>
</gene>
<dbReference type="CDD" id="cd19579">
    <property type="entry name" value="serpin1K-like"/>
    <property type="match status" value="2"/>
</dbReference>
<dbReference type="InterPro" id="IPR036186">
    <property type="entry name" value="Serpin_sf"/>
</dbReference>
<keyword evidence="7" id="KW-1185">Reference proteome</keyword>
<dbReference type="SMART" id="SM00093">
    <property type="entry name" value="SERPIN"/>
    <property type="match status" value="2"/>
</dbReference>
<feature type="domain" description="Serpin" evidence="5">
    <location>
        <begin position="22"/>
        <end position="369"/>
    </location>
</feature>
<comment type="caution">
    <text evidence="6">The sequence shown here is derived from an EMBL/GenBank/DDBJ whole genome shotgun (WGS) entry which is preliminary data.</text>
</comment>
<dbReference type="InterPro" id="IPR023796">
    <property type="entry name" value="Serpin_dom"/>
</dbReference>
<dbReference type="GO" id="GO:0004867">
    <property type="term" value="F:serine-type endopeptidase inhibitor activity"/>
    <property type="evidence" value="ECO:0007669"/>
    <property type="project" value="UniProtKB-KW"/>
</dbReference>